<keyword evidence="8 11" id="KW-0496">Mitochondrion</keyword>
<dbReference type="Pfam" id="PF00510">
    <property type="entry name" value="COX3"/>
    <property type="match status" value="1"/>
</dbReference>
<dbReference type="PROSITE" id="PS50253">
    <property type="entry name" value="COX3"/>
    <property type="match status" value="1"/>
</dbReference>
<evidence type="ECO:0000259" key="10">
    <source>
        <dbReference type="PROSITE" id="PS50253"/>
    </source>
</evidence>
<evidence type="ECO:0000256" key="2">
    <source>
        <dbReference type="ARBA" id="ARBA00010581"/>
    </source>
</evidence>
<evidence type="ECO:0000256" key="1">
    <source>
        <dbReference type="ARBA" id="ARBA00004141"/>
    </source>
</evidence>
<keyword evidence="5" id="KW-1278">Translocase</keyword>
<dbReference type="PANTHER" id="PTHR11403">
    <property type="entry name" value="CYTOCHROME C OXIDASE SUBUNIT III"/>
    <property type="match status" value="1"/>
</dbReference>
<feature type="transmembrane region" description="Helical" evidence="9">
    <location>
        <begin position="160"/>
        <end position="178"/>
    </location>
</feature>
<dbReference type="InterPro" id="IPR024791">
    <property type="entry name" value="Cyt_c/ubiquinol_Oxase_su3"/>
</dbReference>
<dbReference type="PANTHER" id="PTHR11403:SF7">
    <property type="entry name" value="CYTOCHROME C OXIDASE SUBUNIT 3"/>
    <property type="match status" value="1"/>
</dbReference>
<dbReference type="GO" id="GO:0005739">
    <property type="term" value="C:mitochondrion"/>
    <property type="evidence" value="ECO:0007669"/>
    <property type="project" value="TreeGrafter"/>
</dbReference>
<dbReference type="Gene3D" id="1.10.287.70">
    <property type="match status" value="1"/>
</dbReference>
<proteinExistence type="inferred from homology"/>
<evidence type="ECO:0000313" key="11">
    <source>
        <dbReference type="EMBL" id="APZ75604.1"/>
    </source>
</evidence>
<evidence type="ECO:0000256" key="7">
    <source>
        <dbReference type="ARBA" id="ARBA00023136"/>
    </source>
</evidence>
<feature type="domain" description="Heme-copper oxidase subunit III family profile" evidence="10">
    <location>
        <begin position="3"/>
        <end position="260"/>
    </location>
</feature>
<geneLocation type="mitochondrion" evidence="11"/>
<feature type="transmembrane region" description="Helical" evidence="9">
    <location>
        <begin position="126"/>
        <end position="148"/>
    </location>
</feature>
<keyword evidence="4 8" id="KW-0812">Transmembrane</keyword>
<evidence type="ECO:0000256" key="3">
    <source>
        <dbReference type="ARBA" id="ARBA00015944"/>
    </source>
</evidence>
<dbReference type="InterPro" id="IPR000298">
    <property type="entry name" value="Cyt_c_oxidase-like_su3"/>
</dbReference>
<feature type="transmembrane region" description="Helical" evidence="9">
    <location>
        <begin position="239"/>
        <end position="258"/>
    </location>
</feature>
<keyword evidence="7 9" id="KW-0472">Membrane</keyword>
<dbReference type="InterPro" id="IPR033945">
    <property type="entry name" value="Cyt_c_oxase_su3_dom"/>
</dbReference>
<dbReference type="CDD" id="cd01665">
    <property type="entry name" value="Cyt_c_Oxidase_III"/>
    <property type="match status" value="1"/>
</dbReference>
<keyword evidence="6 9" id="KW-1133">Transmembrane helix</keyword>
<reference evidence="11" key="1">
    <citation type="journal article" date="2016" name="Int. J. Mol. Sci.">
        <title>Next-Generation Sequencing of Two Mitochondrial Genomes from Family Pompilidae (Hymenoptera: Vespoidea) Reveal Novel Patterns of Gene Arrangement.</title>
        <authorList>
            <person name="Chen P.Y."/>
            <person name="Zheng B.Y."/>
            <person name="Liu J.X."/>
            <person name="Wei S.J."/>
        </authorList>
    </citation>
    <scope>NUCLEOTIDE SEQUENCE</scope>
</reference>
<evidence type="ECO:0000256" key="6">
    <source>
        <dbReference type="ARBA" id="ARBA00022989"/>
    </source>
</evidence>
<dbReference type="SUPFAM" id="SSF81452">
    <property type="entry name" value="Cytochrome c oxidase subunit III-like"/>
    <property type="match status" value="1"/>
</dbReference>
<feature type="transmembrane region" description="Helical" evidence="9">
    <location>
        <begin position="190"/>
        <end position="219"/>
    </location>
</feature>
<accession>A0A1P8VH87</accession>
<gene>
    <name evidence="11" type="primary">cox3</name>
</gene>
<dbReference type="Gene3D" id="1.20.120.80">
    <property type="entry name" value="Cytochrome c oxidase, subunit III, four-helix bundle"/>
    <property type="match status" value="1"/>
</dbReference>
<dbReference type="GO" id="GO:0004129">
    <property type="term" value="F:cytochrome-c oxidase activity"/>
    <property type="evidence" value="ECO:0007669"/>
    <property type="project" value="InterPro"/>
</dbReference>
<dbReference type="AlphaFoldDB" id="A0A1P8VH87"/>
<dbReference type="GO" id="GO:0016020">
    <property type="term" value="C:membrane"/>
    <property type="evidence" value="ECO:0007669"/>
    <property type="project" value="UniProtKB-SubCell"/>
</dbReference>
<sequence>MKFSSPFHLVTFSPWPLLTSFSVFFLMMGFMKWMNLNSLNLMLLSLLILVFCLFQWWRDVIRESTFQGFHGYLIVKMLRFSFILFIISELFFFISFFWSFFHMMLSPPIELGNCWPPQGIIPFDPLGIPLVNSFILITSGMTVTLSHYSLLLENMNKSKNSLLLTIILGMIFTLFQLIEYNMSSFTMADSIYGSLFFMMTGFHGIHVLIGSIFLGCCYLRMLNNHFTFYHHVGFEMASWYWHFVDIVWLFLYIIVYWLST</sequence>
<name>A0A1P8VH87_9HYME</name>
<comment type="similarity">
    <text evidence="2 8">Belongs to the cytochrome c oxidase subunit 3 family.</text>
</comment>
<comment type="subcellular location">
    <subcellularLocation>
        <location evidence="1">Membrane</location>
        <topology evidence="1">Multi-pass membrane protein</topology>
    </subcellularLocation>
</comment>
<dbReference type="InterPro" id="IPR035973">
    <property type="entry name" value="Cyt_c_oxidase_su3-like_sf"/>
</dbReference>
<feature type="transmembrane region" description="Helical" evidence="9">
    <location>
        <begin position="39"/>
        <end position="57"/>
    </location>
</feature>
<evidence type="ECO:0000256" key="8">
    <source>
        <dbReference type="RuleBase" id="RU003375"/>
    </source>
</evidence>
<dbReference type="EMBL" id="KX584357">
    <property type="protein sequence ID" value="APZ75604.1"/>
    <property type="molecule type" value="Genomic_DNA"/>
</dbReference>
<protein>
    <recommendedName>
        <fullName evidence="3 8">Cytochrome c oxidase subunit 3</fullName>
    </recommendedName>
</protein>
<evidence type="ECO:0000256" key="4">
    <source>
        <dbReference type="ARBA" id="ARBA00022692"/>
    </source>
</evidence>
<feature type="transmembrane region" description="Helical" evidence="9">
    <location>
        <begin position="12"/>
        <end position="33"/>
    </location>
</feature>
<comment type="function">
    <text evidence="8">Component of the cytochrome c oxidase, the last enzyme in the mitochondrial electron transport chain which drives oxidative phosphorylation. The respiratory chain contains 3 multisubunit complexes succinate dehydrogenase (complex II, CII), ubiquinol-cytochrome c oxidoreductase (cytochrome b-c1 complex, complex III, CIII) and cytochrome c oxidase (complex IV, CIV), that cooperate to transfer electrons derived from NADH and succinate to molecular oxygen, creating an electrochemical gradient over the inner membrane that drives transmembrane transport and the ATP synthase. Cytochrome c oxidase is the component of the respiratory chain that catalyzes the reduction of oxygen to water. Electrons originating from reduced cytochrome c in the intermembrane space (IMS) are transferred via the dinuclear copper A center (CU(A)) of subunit 2 and heme A of subunit 1 to the active site in subunit 1, a binuclear center (BNC) formed by heme A3 and copper B (CU(B)). The BNC reduces molecular oxygen to 2 water molecules using 4 electrons from cytochrome c in the IMS and 4 protons from the mitochondrial matrix.</text>
</comment>
<dbReference type="InterPro" id="IPR013833">
    <property type="entry name" value="Cyt_c_oxidase_su3_a-hlx"/>
</dbReference>
<organism evidence="11">
    <name type="scientific">Auplopus sp. SJW-2017</name>
    <dbReference type="NCBI Taxonomy" id="1940101"/>
    <lineage>
        <taxon>Eukaryota</taxon>
        <taxon>Metazoa</taxon>
        <taxon>Ecdysozoa</taxon>
        <taxon>Arthropoda</taxon>
        <taxon>Hexapoda</taxon>
        <taxon>Insecta</taxon>
        <taxon>Pterygota</taxon>
        <taxon>Neoptera</taxon>
        <taxon>Endopterygota</taxon>
        <taxon>Hymenoptera</taxon>
        <taxon>Apocrita</taxon>
        <taxon>Aculeata</taxon>
        <taxon>Pompiloidea</taxon>
        <taxon>Pompilidae</taxon>
        <taxon>Pepsinae</taxon>
        <taxon>Auplopus</taxon>
    </lineage>
</organism>
<evidence type="ECO:0000256" key="5">
    <source>
        <dbReference type="ARBA" id="ARBA00022967"/>
    </source>
</evidence>
<evidence type="ECO:0000256" key="9">
    <source>
        <dbReference type="SAM" id="Phobius"/>
    </source>
</evidence>
<dbReference type="GO" id="GO:0006123">
    <property type="term" value="P:mitochondrial electron transport, cytochrome c to oxygen"/>
    <property type="evidence" value="ECO:0007669"/>
    <property type="project" value="TreeGrafter"/>
</dbReference>
<feature type="transmembrane region" description="Helical" evidence="9">
    <location>
        <begin position="78"/>
        <end position="101"/>
    </location>
</feature>